<organism evidence="7 8">
    <name type="scientific">Halopseudomonas laoshanensis</name>
    <dbReference type="NCBI Taxonomy" id="2268758"/>
    <lineage>
        <taxon>Bacteria</taxon>
        <taxon>Pseudomonadati</taxon>
        <taxon>Pseudomonadota</taxon>
        <taxon>Gammaproteobacteria</taxon>
        <taxon>Pseudomonadales</taxon>
        <taxon>Pseudomonadaceae</taxon>
        <taxon>Halopseudomonas</taxon>
    </lineage>
</organism>
<dbReference type="NCBIfam" id="TIGR02937">
    <property type="entry name" value="sigma70-ECF"/>
    <property type="match status" value="1"/>
</dbReference>
<accession>A0A7V7GT04</accession>
<name>A0A7V7GT04_9GAMM</name>
<dbReference type="Proteomes" id="UP000463138">
    <property type="component" value="Unassembled WGS sequence"/>
</dbReference>
<evidence type="ECO:0000259" key="5">
    <source>
        <dbReference type="Pfam" id="PF04542"/>
    </source>
</evidence>
<dbReference type="InterPro" id="IPR036388">
    <property type="entry name" value="WH-like_DNA-bd_sf"/>
</dbReference>
<dbReference type="InterPro" id="IPR039425">
    <property type="entry name" value="RNA_pol_sigma-70-like"/>
</dbReference>
<dbReference type="Pfam" id="PF04542">
    <property type="entry name" value="Sigma70_r2"/>
    <property type="match status" value="1"/>
</dbReference>
<keyword evidence="8" id="KW-1185">Reference proteome</keyword>
<dbReference type="PANTHER" id="PTHR43133">
    <property type="entry name" value="RNA POLYMERASE ECF-TYPE SIGMA FACTO"/>
    <property type="match status" value="1"/>
</dbReference>
<dbReference type="InterPro" id="IPR007627">
    <property type="entry name" value="RNA_pol_sigma70_r2"/>
</dbReference>
<feature type="domain" description="RNA polymerase sigma-70 region 2" evidence="5">
    <location>
        <begin position="31"/>
        <end position="95"/>
    </location>
</feature>
<dbReference type="OrthoDB" id="9784272at2"/>
<protein>
    <submittedName>
        <fullName evidence="7">RNA polymerase subunit sigma</fullName>
    </submittedName>
</protein>
<reference evidence="7 8" key="1">
    <citation type="submission" date="2018-07" db="EMBL/GenBank/DDBJ databases">
        <title>Pseudomonas laoshanensis sp. nov., isolated from soil.</title>
        <authorList>
            <person name="Sun J."/>
            <person name="Yu L."/>
            <person name="Wang M."/>
            <person name="Zhang C."/>
        </authorList>
    </citation>
    <scope>NUCLEOTIDE SEQUENCE [LARGE SCALE GENOMIC DNA]</scope>
    <source>
        <strain evidence="7 8">Y22</strain>
    </source>
</reference>
<comment type="caution">
    <text evidence="7">The sequence shown here is derived from an EMBL/GenBank/DDBJ whole genome shotgun (WGS) entry which is preliminary data.</text>
</comment>
<dbReference type="EMBL" id="QOVF01000003">
    <property type="protein sequence ID" value="KAA0694219.1"/>
    <property type="molecule type" value="Genomic_DNA"/>
</dbReference>
<evidence type="ECO:0000313" key="7">
    <source>
        <dbReference type="EMBL" id="KAA0694219.1"/>
    </source>
</evidence>
<dbReference type="SUPFAM" id="SSF88659">
    <property type="entry name" value="Sigma3 and sigma4 domains of RNA polymerase sigma factors"/>
    <property type="match status" value="1"/>
</dbReference>
<comment type="similarity">
    <text evidence="1">Belongs to the sigma-70 factor family. ECF subfamily.</text>
</comment>
<dbReference type="GO" id="GO:0016987">
    <property type="term" value="F:sigma factor activity"/>
    <property type="evidence" value="ECO:0007669"/>
    <property type="project" value="UniProtKB-KW"/>
</dbReference>
<proteinExistence type="inferred from homology"/>
<gene>
    <name evidence="7" type="ORF">DT594_13025</name>
</gene>
<dbReference type="RefSeq" id="WP_149333051.1">
    <property type="nucleotide sequence ID" value="NZ_QOVF01000003.1"/>
</dbReference>
<dbReference type="InterPro" id="IPR013324">
    <property type="entry name" value="RNA_pol_sigma_r3/r4-like"/>
</dbReference>
<evidence type="ECO:0000313" key="8">
    <source>
        <dbReference type="Proteomes" id="UP000463138"/>
    </source>
</evidence>
<evidence type="ECO:0000256" key="3">
    <source>
        <dbReference type="ARBA" id="ARBA00023082"/>
    </source>
</evidence>
<evidence type="ECO:0000259" key="6">
    <source>
        <dbReference type="Pfam" id="PF08281"/>
    </source>
</evidence>
<keyword evidence="2" id="KW-0805">Transcription regulation</keyword>
<feature type="domain" description="RNA polymerase sigma factor 70 region 4 type 2" evidence="6">
    <location>
        <begin position="127"/>
        <end position="178"/>
    </location>
</feature>
<keyword evidence="3" id="KW-0731">Sigma factor</keyword>
<dbReference type="InterPro" id="IPR014284">
    <property type="entry name" value="RNA_pol_sigma-70_dom"/>
</dbReference>
<dbReference type="CDD" id="cd06171">
    <property type="entry name" value="Sigma70_r4"/>
    <property type="match status" value="1"/>
</dbReference>
<dbReference type="InterPro" id="IPR013325">
    <property type="entry name" value="RNA_pol_sigma_r2"/>
</dbReference>
<evidence type="ECO:0000256" key="1">
    <source>
        <dbReference type="ARBA" id="ARBA00010641"/>
    </source>
</evidence>
<sequence>MVATDRAQDPVGLGPLLLATGRRDQQAFEHLYRLTSAKLFGICKRMLVQRSDAEDVLQEIYLTIWNKASQFDEARGTPITWLTTIARSKCIDRLRLGGVERHTDMIDPDQLPEPEGVDPVEFASDQLRLANCLARLQNQHRTVIRTAFFDGCTYHDLAARTGVPLGTMKSWIRRGLLSLKACLEQ</sequence>
<evidence type="ECO:0000256" key="4">
    <source>
        <dbReference type="ARBA" id="ARBA00023163"/>
    </source>
</evidence>
<dbReference type="SUPFAM" id="SSF88946">
    <property type="entry name" value="Sigma2 domain of RNA polymerase sigma factors"/>
    <property type="match status" value="1"/>
</dbReference>
<keyword evidence="4" id="KW-0804">Transcription</keyword>
<dbReference type="InterPro" id="IPR013249">
    <property type="entry name" value="RNA_pol_sigma70_r4_t2"/>
</dbReference>
<dbReference type="GO" id="GO:0006352">
    <property type="term" value="P:DNA-templated transcription initiation"/>
    <property type="evidence" value="ECO:0007669"/>
    <property type="project" value="InterPro"/>
</dbReference>
<dbReference type="Gene3D" id="1.10.1740.10">
    <property type="match status" value="1"/>
</dbReference>
<dbReference type="GO" id="GO:0003677">
    <property type="term" value="F:DNA binding"/>
    <property type="evidence" value="ECO:0007669"/>
    <property type="project" value="InterPro"/>
</dbReference>
<dbReference type="Gene3D" id="1.10.10.10">
    <property type="entry name" value="Winged helix-like DNA-binding domain superfamily/Winged helix DNA-binding domain"/>
    <property type="match status" value="1"/>
</dbReference>
<evidence type="ECO:0000256" key="2">
    <source>
        <dbReference type="ARBA" id="ARBA00023015"/>
    </source>
</evidence>
<dbReference type="AlphaFoldDB" id="A0A7V7GT04"/>
<dbReference type="PANTHER" id="PTHR43133:SF62">
    <property type="entry name" value="RNA POLYMERASE SIGMA FACTOR SIGZ"/>
    <property type="match status" value="1"/>
</dbReference>
<dbReference type="Pfam" id="PF08281">
    <property type="entry name" value="Sigma70_r4_2"/>
    <property type="match status" value="1"/>
</dbReference>